<evidence type="ECO:0000256" key="1">
    <source>
        <dbReference type="SAM" id="Phobius"/>
    </source>
</evidence>
<dbReference type="Gene3D" id="3.40.710.10">
    <property type="entry name" value="DD-peptidase/beta-lactamase superfamily"/>
    <property type="match status" value="1"/>
</dbReference>
<name>A0A4D7CVA6_9ENTE</name>
<sequence length="330" mass="38058">MEWHVTNRQLSKKGDYLKRKIINSKTLLVVFMSLMTIFVVIFYRRPTPTIVSQNIERAEMLSQAKQLIDIEKLNKELNEKKVDKERSQQLTKTLQDAWKTLLKNETTKFDIAIYDNRTDIYVTYSNKPIPHFYTASIAKVAVLMEVLALDEKGIAGLSTQEQRDAELMITKSNNEVTHKFVKSRLGDYLEIDHLFAALNMSDTQANKESWGLIQTDALDQVKLINAIFGEQPYNRQQDVTYIQQLMSRVDEEQQWGISKNANRYYLKNGWLSLDGKTWLVNSIGKVADQNADYSIAVLTEGNQTFTEGIKLIEKIAGETYKQIEQLTIKD</sequence>
<dbReference type="RefSeq" id="WP_136953082.1">
    <property type="nucleotide sequence ID" value="NZ_VCAP01000010.1"/>
</dbReference>
<dbReference type="SUPFAM" id="SSF56601">
    <property type="entry name" value="beta-lactamase/transpeptidase-like"/>
    <property type="match status" value="1"/>
</dbReference>
<dbReference type="KEGG" id="vao:FA707_04385"/>
<feature type="transmembrane region" description="Helical" evidence="1">
    <location>
        <begin position="21"/>
        <end position="43"/>
    </location>
</feature>
<dbReference type="Proteomes" id="UP000298615">
    <property type="component" value="Chromosome"/>
</dbReference>
<keyword evidence="1" id="KW-1133">Transmembrane helix</keyword>
<reference evidence="2 3" key="1">
    <citation type="submission" date="2019-04" db="EMBL/GenBank/DDBJ databases">
        <title>Vagococcus sp. nov., isolated from faeces of yaks (Bos grunniens).</title>
        <authorList>
            <person name="Ge Y."/>
        </authorList>
    </citation>
    <scope>NUCLEOTIDE SEQUENCE [LARGE SCALE GENOMIC DNA]</scope>
    <source>
        <strain evidence="2 3">MN-17</strain>
    </source>
</reference>
<dbReference type="InterPro" id="IPR012338">
    <property type="entry name" value="Beta-lactam/transpept-like"/>
</dbReference>
<dbReference type="GO" id="GO:0030655">
    <property type="term" value="P:beta-lactam antibiotic catabolic process"/>
    <property type="evidence" value="ECO:0007669"/>
    <property type="project" value="InterPro"/>
</dbReference>
<accession>A0A4D7CVA6</accession>
<dbReference type="OrthoDB" id="3524371at2"/>
<dbReference type="GO" id="GO:0046677">
    <property type="term" value="P:response to antibiotic"/>
    <property type="evidence" value="ECO:0007669"/>
    <property type="project" value="InterPro"/>
</dbReference>
<keyword evidence="3" id="KW-1185">Reference proteome</keyword>
<dbReference type="InterPro" id="IPR000871">
    <property type="entry name" value="Beta-lactam_class-A"/>
</dbReference>
<evidence type="ECO:0000313" key="3">
    <source>
        <dbReference type="Proteomes" id="UP000298615"/>
    </source>
</evidence>
<organism evidence="2 3">
    <name type="scientific">Vagococcus zengguangii</name>
    <dbReference type="NCBI Taxonomy" id="2571750"/>
    <lineage>
        <taxon>Bacteria</taxon>
        <taxon>Bacillati</taxon>
        <taxon>Bacillota</taxon>
        <taxon>Bacilli</taxon>
        <taxon>Lactobacillales</taxon>
        <taxon>Enterococcaceae</taxon>
        <taxon>Vagococcus</taxon>
    </lineage>
</organism>
<gene>
    <name evidence="2" type="ORF">FA707_04385</name>
</gene>
<dbReference type="EMBL" id="CP039712">
    <property type="protein sequence ID" value="QCI86247.1"/>
    <property type="molecule type" value="Genomic_DNA"/>
</dbReference>
<dbReference type="PANTHER" id="PTHR35333:SF3">
    <property type="entry name" value="BETA-LACTAMASE-TYPE TRANSPEPTIDASE FOLD CONTAINING PROTEIN"/>
    <property type="match status" value="1"/>
</dbReference>
<dbReference type="PANTHER" id="PTHR35333">
    <property type="entry name" value="BETA-LACTAMASE"/>
    <property type="match status" value="1"/>
</dbReference>
<protein>
    <submittedName>
        <fullName evidence="2">Serine hydrolase</fullName>
    </submittedName>
</protein>
<evidence type="ECO:0000313" key="2">
    <source>
        <dbReference type="EMBL" id="QCI86247.1"/>
    </source>
</evidence>
<keyword evidence="2" id="KW-0378">Hydrolase</keyword>
<dbReference type="GO" id="GO:0008800">
    <property type="term" value="F:beta-lactamase activity"/>
    <property type="evidence" value="ECO:0007669"/>
    <property type="project" value="InterPro"/>
</dbReference>
<dbReference type="AlphaFoldDB" id="A0A4D7CVA6"/>
<keyword evidence="1" id="KW-0812">Transmembrane</keyword>
<keyword evidence="1" id="KW-0472">Membrane</keyword>
<proteinExistence type="predicted"/>